<dbReference type="Gene3D" id="3.30.70.580">
    <property type="entry name" value="Pseudouridine synthase I, catalytic domain, N-terminal subdomain"/>
    <property type="match status" value="1"/>
</dbReference>
<dbReference type="VEuPathDB" id="MicrosporidiaDB:A0H76_2808"/>
<evidence type="ECO:0000259" key="5">
    <source>
        <dbReference type="Pfam" id="PF01416"/>
    </source>
</evidence>
<gene>
    <name evidence="6" type="primary">YCG6</name>
    <name evidence="6" type="ORF">HERIO_895</name>
</gene>
<comment type="catalytic activity">
    <reaction evidence="4">
        <text>uridine(38/39/40) in tRNA = pseudouridine(38/39/40) in tRNA</text>
        <dbReference type="Rhea" id="RHEA:22376"/>
        <dbReference type="Rhea" id="RHEA-COMP:10085"/>
        <dbReference type="Rhea" id="RHEA-COMP:10087"/>
        <dbReference type="ChEBI" id="CHEBI:65314"/>
        <dbReference type="ChEBI" id="CHEBI:65315"/>
        <dbReference type="EC" id="5.4.99.12"/>
    </reaction>
</comment>
<dbReference type="PANTHER" id="PTHR11142:SF4">
    <property type="entry name" value="PSEUDOURIDYLATE SYNTHASE 1 HOMOLOG"/>
    <property type="match status" value="1"/>
</dbReference>
<dbReference type="GO" id="GO:0005634">
    <property type="term" value="C:nucleus"/>
    <property type="evidence" value="ECO:0007669"/>
    <property type="project" value="TreeGrafter"/>
</dbReference>
<evidence type="ECO:0000313" key="6">
    <source>
        <dbReference type="EMBL" id="ORD97243.1"/>
    </source>
</evidence>
<dbReference type="VEuPathDB" id="MicrosporidiaDB:HERIO_895"/>
<evidence type="ECO:0000256" key="4">
    <source>
        <dbReference type="RuleBase" id="RU003792"/>
    </source>
</evidence>
<accession>A0A1X0QC39</accession>
<evidence type="ECO:0000313" key="7">
    <source>
        <dbReference type="Proteomes" id="UP000192356"/>
    </source>
</evidence>
<dbReference type="GO" id="GO:0031119">
    <property type="term" value="P:tRNA pseudouridine synthesis"/>
    <property type="evidence" value="ECO:0007669"/>
    <property type="project" value="TreeGrafter"/>
</dbReference>
<keyword evidence="3 4" id="KW-0413">Isomerase</keyword>
<name>A0A1X0QC39_9MICR</name>
<dbReference type="EC" id="5.4.99.12" evidence="4"/>
<dbReference type="EMBL" id="LVKB01000034">
    <property type="protein sequence ID" value="ORD97243.1"/>
    <property type="molecule type" value="Genomic_DNA"/>
</dbReference>
<dbReference type="Proteomes" id="UP000192356">
    <property type="component" value="Unassembled WGS sequence"/>
</dbReference>
<keyword evidence="7" id="KW-1185">Reference proteome</keyword>
<proteinExistence type="inferred from homology"/>
<dbReference type="PANTHER" id="PTHR11142">
    <property type="entry name" value="PSEUDOURIDYLATE SYNTHASE"/>
    <property type="match status" value="1"/>
</dbReference>
<dbReference type="GO" id="GO:1990481">
    <property type="term" value="P:mRNA pseudouridine synthesis"/>
    <property type="evidence" value="ECO:0007669"/>
    <property type="project" value="TreeGrafter"/>
</dbReference>
<keyword evidence="2 4" id="KW-0819">tRNA processing</keyword>
<feature type="domain" description="Pseudouridine synthase I TruA alpha/beta" evidence="5">
    <location>
        <begin position="146"/>
        <end position="250"/>
    </location>
</feature>
<organism evidence="6 7">
    <name type="scientific">Hepatospora eriocheir</name>
    <dbReference type="NCBI Taxonomy" id="1081669"/>
    <lineage>
        <taxon>Eukaryota</taxon>
        <taxon>Fungi</taxon>
        <taxon>Fungi incertae sedis</taxon>
        <taxon>Microsporidia</taxon>
        <taxon>Hepatosporidae</taxon>
        <taxon>Hepatospora</taxon>
    </lineage>
</organism>
<dbReference type="Pfam" id="PF01416">
    <property type="entry name" value="PseudoU_synth_1"/>
    <property type="match status" value="1"/>
</dbReference>
<dbReference type="GO" id="GO:0160147">
    <property type="term" value="F:tRNA pseudouridine(38-40) synthase activity"/>
    <property type="evidence" value="ECO:0007669"/>
    <property type="project" value="UniProtKB-EC"/>
</dbReference>
<protein>
    <recommendedName>
        <fullName evidence="4">tRNA pseudouridine synthase</fullName>
        <ecNumber evidence="4">5.4.99.12</ecNumber>
    </recommendedName>
</protein>
<comment type="caution">
    <text evidence="6">The sequence shown here is derived from an EMBL/GenBank/DDBJ whole genome shotgun (WGS) entry which is preliminary data.</text>
</comment>
<dbReference type="InterPro" id="IPR020103">
    <property type="entry name" value="PsdUridine_synth_cat_dom_sf"/>
</dbReference>
<dbReference type="InterPro" id="IPR020095">
    <property type="entry name" value="PsdUridine_synth_TruA_C"/>
</dbReference>
<sequence length="313" mass="36975">MKIKIGLFVGYDGSNYYGAQFQKEERLDSIMRAIINTLLKYYCIKESNSTDPKKIGMKCTSRTDKGVHALLNVFQCKVERNILVDKELYNNIKEDLGKKNIYLYKVVKITKSWLGHKSVSTRIYNYFIPVDVLNNEIKKFKTVFDKFKGRHSFHNFTDVSKVKVDFYRNIVAIDYSEVNYKNRKYLKINLTGNSFILHQIRKMVGTAICLTINSSISVIDSIFTDMFLPDKIYHTPLAPSEYLLLCDINFFTNSFKNTNNDIIQLEITNEEKLKFFDEFLADKIFNESNNKKWNEFFENFNKFKRFDYLRNLI</sequence>
<reference evidence="6 7" key="1">
    <citation type="journal article" date="2017" name="Environ. Microbiol.">
        <title>Decay of the glycolytic pathway and adaptation to intranuclear parasitism within Enterocytozoonidae microsporidia.</title>
        <authorList>
            <person name="Wiredu Boakye D."/>
            <person name="Jaroenlak P."/>
            <person name="Prachumwat A."/>
            <person name="Williams T.A."/>
            <person name="Bateman K.S."/>
            <person name="Itsathitphaisarn O."/>
            <person name="Sritunyalucksana K."/>
            <person name="Paszkiewicz K.H."/>
            <person name="Moore K.A."/>
            <person name="Stentiford G.D."/>
            <person name="Williams B.A."/>
        </authorList>
    </citation>
    <scope>NUCLEOTIDE SEQUENCE [LARGE SCALE GENOMIC DNA]</scope>
    <source>
        <strain evidence="6 7">GB1</strain>
    </source>
</reference>
<dbReference type="AlphaFoldDB" id="A0A1X0QC39"/>
<dbReference type="InterPro" id="IPR020097">
    <property type="entry name" value="PsdUridine_synth_TruA_a/b_dom"/>
</dbReference>
<dbReference type="SUPFAM" id="SSF55120">
    <property type="entry name" value="Pseudouridine synthase"/>
    <property type="match status" value="1"/>
</dbReference>
<dbReference type="OrthoDB" id="10256309at2759"/>
<dbReference type="Gene3D" id="3.30.70.660">
    <property type="entry name" value="Pseudouridine synthase I, catalytic domain, C-terminal subdomain"/>
    <property type="match status" value="1"/>
</dbReference>
<dbReference type="InterPro" id="IPR001406">
    <property type="entry name" value="PsdUridine_synth_TruA"/>
</dbReference>
<dbReference type="InterPro" id="IPR020094">
    <property type="entry name" value="TruA/RsuA/RluB/E/F_N"/>
</dbReference>
<evidence type="ECO:0000256" key="3">
    <source>
        <dbReference type="ARBA" id="ARBA00023235"/>
    </source>
</evidence>
<evidence type="ECO:0000256" key="2">
    <source>
        <dbReference type="ARBA" id="ARBA00022694"/>
    </source>
</evidence>
<comment type="similarity">
    <text evidence="1 4">Belongs to the tRNA pseudouridine synthase TruA family.</text>
</comment>
<evidence type="ECO:0000256" key="1">
    <source>
        <dbReference type="ARBA" id="ARBA00009375"/>
    </source>
</evidence>
<dbReference type="GO" id="GO:0003723">
    <property type="term" value="F:RNA binding"/>
    <property type="evidence" value="ECO:0007669"/>
    <property type="project" value="InterPro"/>
</dbReference>